<feature type="region of interest" description="Disordered" evidence="1">
    <location>
        <begin position="1"/>
        <end position="23"/>
    </location>
</feature>
<gene>
    <name evidence="3" type="ORF">Acr_11g0010340</name>
</gene>
<dbReference type="Proteomes" id="UP000585474">
    <property type="component" value="Unassembled WGS sequence"/>
</dbReference>
<reference evidence="3 4" key="1">
    <citation type="submission" date="2019-07" db="EMBL/GenBank/DDBJ databases">
        <title>De Novo Assembly of kiwifruit Actinidia rufa.</title>
        <authorList>
            <person name="Sugita-Konishi S."/>
            <person name="Sato K."/>
            <person name="Mori E."/>
            <person name="Abe Y."/>
            <person name="Kisaki G."/>
            <person name="Hamano K."/>
            <person name="Suezawa K."/>
            <person name="Otani M."/>
            <person name="Fukuda T."/>
            <person name="Manabe T."/>
            <person name="Gomi K."/>
            <person name="Tabuchi M."/>
            <person name="Akimitsu K."/>
            <person name="Kataoka I."/>
        </authorList>
    </citation>
    <scope>NUCLEOTIDE SEQUENCE [LARGE SCALE GENOMIC DNA]</scope>
    <source>
        <strain evidence="4">cv. Fuchu</strain>
    </source>
</reference>
<proteinExistence type="predicted"/>
<evidence type="ECO:0000256" key="1">
    <source>
        <dbReference type="SAM" id="MobiDB-lite"/>
    </source>
</evidence>
<sequence>MLSMSQSRRGDFQRNPHHAGYLSSPDELPSNVAIWSSFDTIILPICELGLGTDARVPNNNPGLCGSPLRGCRGSSGMSLGAIAGIIIGLLTGTVVLASLLIGYVQGKKRKNRENDEELEEEGEEDENGSNCSGGGDGKLILFHEKINVAVVVKRG</sequence>
<keyword evidence="4" id="KW-1185">Reference proteome</keyword>
<evidence type="ECO:0000313" key="3">
    <source>
        <dbReference type="EMBL" id="GFY96728.1"/>
    </source>
</evidence>
<accession>A0A7J0FDJ2</accession>
<feature type="transmembrane region" description="Helical" evidence="2">
    <location>
        <begin position="82"/>
        <end position="104"/>
    </location>
</feature>
<evidence type="ECO:0000256" key="2">
    <source>
        <dbReference type="SAM" id="Phobius"/>
    </source>
</evidence>
<dbReference type="EMBL" id="BJWL01000011">
    <property type="protein sequence ID" value="GFY96728.1"/>
    <property type="molecule type" value="Genomic_DNA"/>
</dbReference>
<evidence type="ECO:0008006" key="5">
    <source>
        <dbReference type="Google" id="ProtNLM"/>
    </source>
</evidence>
<evidence type="ECO:0000313" key="4">
    <source>
        <dbReference type="Proteomes" id="UP000585474"/>
    </source>
</evidence>
<keyword evidence="2" id="KW-1133">Transmembrane helix</keyword>
<dbReference type="AlphaFoldDB" id="A0A7J0FDJ2"/>
<keyword evidence="2" id="KW-0472">Membrane</keyword>
<feature type="region of interest" description="Disordered" evidence="1">
    <location>
        <begin position="110"/>
        <end position="138"/>
    </location>
</feature>
<name>A0A7J0FDJ2_9ERIC</name>
<protein>
    <recommendedName>
        <fullName evidence="5">Transmembrane protein</fullName>
    </recommendedName>
</protein>
<organism evidence="3 4">
    <name type="scientific">Actinidia rufa</name>
    <dbReference type="NCBI Taxonomy" id="165716"/>
    <lineage>
        <taxon>Eukaryota</taxon>
        <taxon>Viridiplantae</taxon>
        <taxon>Streptophyta</taxon>
        <taxon>Embryophyta</taxon>
        <taxon>Tracheophyta</taxon>
        <taxon>Spermatophyta</taxon>
        <taxon>Magnoliopsida</taxon>
        <taxon>eudicotyledons</taxon>
        <taxon>Gunneridae</taxon>
        <taxon>Pentapetalae</taxon>
        <taxon>asterids</taxon>
        <taxon>Ericales</taxon>
        <taxon>Actinidiaceae</taxon>
        <taxon>Actinidia</taxon>
    </lineage>
</organism>
<feature type="compositionally biased region" description="Acidic residues" evidence="1">
    <location>
        <begin position="114"/>
        <end position="127"/>
    </location>
</feature>
<keyword evidence="2" id="KW-0812">Transmembrane</keyword>
<comment type="caution">
    <text evidence="3">The sequence shown here is derived from an EMBL/GenBank/DDBJ whole genome shotgun (WGS) entry which is preliminary data.</text>
</comment>